<dbReference type="NCBIfam" id="TIGR01662">
    <property type="entry name" value="HAD-SF-IIIA"/>
    <property type="match status" value="1"/>
</dbReference>
<evidence type="ECO:0000256" key="4">
    <source>
        <dbReference type="ARBA" id="ARBA00011245"/>
    </source>
</evidence>
<dbReference type="CDD" id="cd07503">
    <property type="entry name" value="HAD_HisB-N"/>
    <property type="match status" value="1"/>
</dbReference>
<dbReference type="InterPro" id="IPR004446">
    <property type="entry name" value="Heptose_bisP_phosphatase"/>
</dbReference>
<dbReference type="GO" id="GO:0005975">
    <property type="term" value="P:carbohydrate metabolic process"/>
    <property type="evidence" value="ECO:0007669"/>
    <property type="project" value="InterPro"/>
</dbReference>
<evidence type="ECO:0000256" key="2">
    <source>
        <dbReference type="ARBA" id="ARBA00004496"/>
    </source>
</evidence>
<dbReference type="InterPro" id="IPR006543">
    <property type="entry name" value="Histidinol-phos"/>
</dbReference>
<comment type="cofactor">
    <cofactor evidence="1">
        <name>Mg(2+)</name>
        <dbReference type="ChEBI" id="CHEBI:18420"/>
    </cofactor>
</comment>
<dbReference type="GO" id="GO:0046872">
    <property type="term" value="F:metal ion binding"/>
    <property type="evidence" value="ECO:0007669"/>
    <property type="project" value="UniProtKB-KW"/>
</dbReference>
<evidence type="ECO:0000256" key="7">
    <source>
        <dbReference type="ARBA" id="ARBA00022801"/>
    </source>
</evidence>
<keyword evidence="6" id="KW-0479">Metal-binding</keyword>
<dbReference type="AlphaFoldDB" id="A0A3B1E5A7"/>
<dbReference type="PANTHER" id="PTHR42891">
    <property type="entry name" value="D-GLYCERO-BETA-D-MANNO-HEPTOSE-1,7-BISPHOSPHATE 7-PHOSPHATASE"/>
    <property type="match status" value="1"/>
</dbReference>
<dbReference type="PIRSF" id="PIRSF004682">
    <property type="entry name" value="GmhB"/>
    <property type="match status" value="1"/>
</dbReference>
<evidence type="ECO:0000313" key="10">
    <source>
        <dbReference type="EMBL" id="VAY86364.1"/>
    </source>
</evidence>
<evidence type="ECO:0000256" key="6">
    <source>
        <dbReference type="ARBA" id="ARBA00022723"/>
    </source>
</evidence>
<gene>
    <name evidence="10" type="ORF">MNB_ARC-1_282</name>
</gene>
<dbReference type="SUPFAM" id="SSF56784">
    <property type="entry name" value="HAD-like"/>
    <property type="match status" value="1"/>
</dbReference>
<protein>
    <recommendedName>
        <fullName evidence="9">D,D-heptose 1,7-bisphosphate phosphatase</fullName>
    </recommendedName>
</protein>
<evidence type="ECO:0000256" key="1">
    <source>
        <dbReference type="ARBA" id="ARBA00001946"/>
    </source>
</evidence>
<reference evidence="10" key="1">
    <citation type="submission" date="2018-10" db="EMBL/GenBank/DDBJ databases">
        <authorList>
            <person name="Aoki K."/>
        </authorList>
    </citation>
    <scope>NUCLEOTIDE SEQUENCE</scope>
</reference>
<sequence length="169" mass="20007">MKKNIIFFDRDGVINKDTRYTHKIKDFIFIDGIFELMQNIQDRFEFIIITNQSGINRKYYTIDDFKILSEWMIKQFSQKNIQILDIFFCPHKPCDNCECRKPKIGMIKQACAKYPINLQKSWFIGDNISDMQCATNANINNKILISQNKPRDIKCIVIKEIKEALNIIK</sequence>
<name>A0A3B1E5A7_9ZZZZ</name>
<evidence type="ECO:0000256" key="3">
    <source>
        <dbReference type="ARBA" id="ARBA00005628"/>
    </source>
</evidence>
<evidence type="ECO:0000256" key="8">
    <source>
        <dbReference type="ARBA" id="ARBA00023277"/>
    </source>
</evidence>
<accession>A0A3B1E5A7</accession>
<evidence type="ECO:0000256" key="9">
    <source>
        <dbReference type="ARBA" id="ARBA00031828"/>
    </source>
</evidence>
<dbReference type="GO" id="GO:0016791">
    <property type="term" value="F:phosphatase activity"/>
    <property type="evidence" value="ECO:0007669"/>
    <property type="project" value="InterPro"/>
</dbReference>
<comment type="similarity">
    <text evidence="3">Belongs to the GmhB family.</text>
</comment>
<keyword evidence="7 10" id="KW-0378">Hydrolase</keyword>
<dbReference type="NCBIfam" id="TIGR00213">
    <property type="entry name" value="GmhB_yaeD"/>
    <property type="match status" value="1"/>
</dbReference>
<proteinExistence type="inferred from homology"/>
<dbReference type="EMBL" id="UOYO01000010">
    <property type="protein sequence ID" value="VAY86364.1"/>
    <property type="molecule type" value="Genomic_DNA"/>
</dbReference>
<dbReference type="InterPro" id="IPR006549">
    <property type="entry name" value="HAD-SF_hydro_IIIA"/>
</dbReference>
<organism evidence="10">
    <name type="scientific">hydrothermal vent metagenome</name>
    <dbReference type="NCBI Taxonomy" id="652676"/>
    <lineage>
        <taxon>unclassified sequences</taxon>
        <taxon>metagenomes</taxon>
        <taxon>ecological metagenomes</taxon>
    </lineage>
</organism>
<dbReference type="InterPro" id="IPR013954">
    <property type="entry name" value="PNK3P"/>
</dbReference>
<evidence type="ECO:0000256" key="5">
    <source>
        <dbReference type="ARBA" id="ARBA00022490"/>
    </source>
</evidence>
<keyword evidence="5" id="KW-0963">Cytoplasm</keyword>
<dbReference type="NCBIfam" id="TIGR01656">
    <property type="entry name" value="Histidinol-ppas"/>
    <property type="match status" value="1"/>
</dbReference>
<dbReference type="Pfam" id="PF08645">
    <property type="entry name" value="PNK3P"/>
    <property type="match status" value="1"/>
</dbReference>
<dbReference type="InterPro" id="IPR036412">
    <property type="entry name" value="HAD-like_sf"/>
</dbReference>
<dbReference type="Gene3D" id="3.40.50.1000">
    <property type="entry name" value="HAD superfamily/HAD-like"/>
    <property type="match status" value="1"/>
</dbReference>
<dbReference type="PANTHER" id="PTHR42891:SF1">
    <property type="entry name" value="D-GLYCERO-BETA-D-MANNO-HEPTOSE-1,7-BISPHOSPHATE 7-PHOSPHATASE"/>
    <property type="match status" value="1"/>
</dbReference>
<comment type="subunit">
    <text evidence="4">Monomer.</text>
</comment>
<dbReference type="InterPro" id="IPR023214">
    <property type="entry name" value="HAD_sf"/>
</dbReference>
<keyword evidence="8" id="KW-0119">Carbohydrate metabolism</keyword>
<comment type="subcellular location">
    <subcellularLocation>
        <location evidence="2">Cytoplasm</location>
    </subcellularLocation>
</comment>
<dbReference type="GO" id="GO:0005737">
    <property type="term" value="C:cytoplasm"/>
    <property type="evidence" value="ECO:0007669"/>
    <property type="project" value="UniProtKB-SubCell"/>
</dbReference>